<dbReference type="Pfam" id="PF25597">
    <property type="entry name" value="SH3_retrovirus"/>
    <property type="match status" value="1"/>
</dbReference>
<dbReference type="GO" id="GO:0003676">
    <property type="term" value="F:nucleic acid binding"/>
    <property type="evidence" value="ECO:0007669"/>
    <property type="project" value="InterPro"/>
</dbReference>
<dbReference type="SUPFAM" id="SSF56672">
    <property type="entry name" value="DNA/RNA polymerases"/>
    <property type="match status" value="1"/>
</dbReference>
<feature type="domain" description="Reverse transcriptase Ty1/copia-type" evidence="2">
    <location>
        <begin position="428"/>
        <end position="584"/>
    </location>
</feature>
<evidence type="ECO:0000313" key="5">
    <source>
        <dbReference type="Proteomes" id="UP000320333"/>
    </source>
</evidence>
<feature type="domain" description="Reverse transcriptase Ty1/copia-type" evidence="2">
    <location>
        <begin position="360"/>
        <end position="427"/>
    </location>
</feature>
<feature type="region of interest" description="Disordered" evidence="1">
    <location>
        <begin position="231"/>
        <end position="290"/>
    </location>
</feature>
<proteinExistence type="predicted"/>
<evidence type="ECO:0000259" key="2">
    <source>
        <dbReference type="Pfam" id="PF07727"/>
    </source>
</evidence>
<dbReference type="PANTHER" id="PTHR46564:SF1">
    <property type="entry name" value="TRANSPOSASE"/>
    <property type="match status" value="1"/>
</dbReference>
<keyword evidence="4" id="KW-0548">Nucleotidyltransferase</keyword>
<organism evidence="4 5">
    <name type="scientific">Chytriomyces confervae</name>
    <dbReference type="NCBI Taxonomy" id="246404"/>
    <lineage>
        <taxon>Eukaryota</taxon>
        <taxon>Fungi</taxon>
        <taxon>Fungi incertae sedis</taxon>
        <taxon>Chytridiomycota</taxon>
        <taxon>Chytridiomycota incertae sedis</taxon>
        <taxon>Chytridiomycetes</taxon>
        <taxon>Chytridiales</taxon>
        <taxon>Chytriomycetaceae</taxon>
        <taxon>Chytriomyces</taxon>
    </lineage>
</organism>
<dbReference type="OrthoDB" id="2796020at2759"/>
<dbReference type="EMBL" id="QEAP01000126">
    <property type="protein sequence ID" value="TPX74421.1"/>
    <property type="molecule type" value="Genomic_DNA"/>
</dbReference>
<dbReference type="AlphaFoldDB" id="A0A507FDK2"/>
<dbReference type="Gene3D" id="3.30.420.10">
    <property type="entry name" value="Ribonuclease H-like superfamily/Ribonuclease H"/>
    <property type="match status" value="1"/>
</dbReference>
<protein>
    <submittedName>
        <fullName evidence="4">DNA-directed DNA polymerase</fullName>
    </submittedName>
</protein>
<gene>
    <name evidence="4" type="ORF">CcCBS67573_g04292</name>
</gene>
<dbReference type="Proteomes" id="UP000320333">
    <property type="component" value="Unassembled WGS sequence"/>
</dbReference>
<comment type="caution">
    <text evidence="4">The sequence shown here is derived from an EMBL/GenBank/DDBJ whole genome shotgun (WGS) entry which is preliminary data.</text>
</comment>
<evidence type="ECO:0000256" key="1">
    <source>
        <dbReference type="SAM" id="MobiDB-lite"/>
    </source>
</evidence>
<feature type="compositionally biased region" description="Acidic residues" evidence="1">
    <location>
        <begin position="271"/>
        <end position="281"/>
    </location>
</feature>
<accession>A0A507FDK2</accession>
<feature type="compositionally biased region" description="Acidic residues" evidence="1">
    <location>
        <begin position="238"/>
        <end position="256"/>
    </location>
</feature>
<name>A0A507FDK2_9FUNG</name>
<evidence type="ECO:0000313" key="4">
    <source>
        <dbReference type="EMBL" id="TPX74421.1"/>
    </source>
</evidence>
<dbReference type="STRING" id="246404.A0A507FDK2"/>
<dbReference type="Pfam" id="PF07727">
    <property type="entry name" value="RVT_2"/>
    <property type="match status" value="2"/>
</dbReference>
<feature type="domain" description="Retroviral polymerase SH3-like" evidence="3">
    <location>
        <begin position="180"/>
        <end position="230"/>
    </location>
</feature>
<dbReference type="InterPro" id="IPR013103">
    <property type="entry name" value="RVT_2"/>
</dbReference>
<reference evidence="4 5" key="1">
    <citation type="journal article" date="2019" name="Sci. Rep.">
        <title>Comparative genomics of chytrid fungi reveal insights into the obligate biotrophic and pathogenic lifestyle of Synchytrium endobioticum.</title>
        <authorList>
            <person name="van de Vossenberg B.T.L.H."/>
            <person name="Warris S."/>
            <person name="Nguyen H.D.T."/>
            <person name="van Gent-Pelzer M.P.E."/>
            <person name="Joly D.L."/>
            <person name="van de Geest H.C."/>
            <person name="Bonants P.J.M."/>
            <person name="Smith D.S."/>
            <person name="Levesque C.A."/>
            <person name="van der Lee T.A.J."/>
        </authorList>
    </citation>
    <scope>NUCLEOTIDE SEQUENCE [LARGE SCALE GENOMIC DNA]</scope>
    <source>
        <strain evidence="4 5">CBS 675.73</strain>
    </source>
</reference>
<dbReference type="GO" id="GO:0003887">
    <property type="term" value="F:DNA-directed DNA polymerase activity"/>
    <property type="evidence" value="ECO:0007669"/>
    <property type="project" value="UniProtKB-KW"/>
</dbReference>
<keyword evidence="5" id="KW-1185">Reference proteome</keyword>
<dbReference type="InterPro" id="IPR057670">
    <property type="entry name" value="SH3_retrovirus"/>
</dbReference>
<dbReference type="InterPro" id="IPR036397">
    <property type="entry name" value="RNaseH_sf"/>
</dbReference>
<keyword evidence="4" id="KW-0808">Transferase</keyword>
<evidence type="ECO:0000259" key="3">
    <source>
        <dbReference type="Pfam" id="PF25597"/>
    </source>
</evidence>
<sequence length="766" mass="86227">MVTGDEVSIPSMWRCLLMLGVTHEMLTEKVVERSKDERALFILSVGWFDAEQLVFAGAAAVSRFSSERNWRWNKGGYGAARHAPMVRKEKKNVCTGICLDGYISFSALDDRERDDEDVFMEWLEEHLLPKMSGFPQSNSVLVLEEAISDKCDHILDLCINAGIILIFMPPYTRDYSPGKCMAYTVGHKDGKLDSKGVQCRVLGIKEKGYLLVETDSGRIFKSVHVKFPKYEPERGDETSEEEPPELLSDSEGEEEEPQRGRSRQQRQQTPEPEEQNSEGEEEARSPSPIRILQRLDKVAARDINSAVDQSNIIDGRRRQATYAFSTMTEDPKSIGEALQRDDAPKWKDAILDELNSLVKNGTWEVIDLKKEPTKNIADTKWVHKKKQDAAGVFEKYKSQLVVQGFTQVEGVDYDETFAPVVRSTTIKAYLNSKMDYNVVIRIPDGYELLDPQIDRKRHALRLLKGLYGTKQGGYLWNEEFKGTLVSIGFKQAVSDPGLFRIQRNGSELLITLYVDDILIATDNEDLRKWVENQLVKRYKVKFLGEIHTLLGSVISYDLKGGRASFQQSSYLELIGQPYQLENTKYQTPLEAGIWLPEDAVNLTMEQYRSLLGAVILPGVQFVLKATEAHWTALRQLTGYLVNTSKLELRYMAGKANLIEAWVDASHLSEGAYGVSGHAVFVGGNLTVIHEDNQAAIASSRNAIVNDRTRHMLGKTTFICEAMKECNIESVFVPTKDQKADGLTKAKGLSEFERFRARMGTGSSVAG</sequence>
<dbReference type="PANTHER" id="PTHR46564">
    <property type="entry name" value="TRANSPOSASE"/>
    <property type="match status" value="1"/>
</dbReference>
<dbReference type="InterPro" id="IPR043502">
    <property type="entry name" value="DNA/RNA_pol_sf"/>
</dbReference>
<keyword evidence="4" id="KW-0239">DNA-directed DNA polymerase</keyword>